<feature type="transmembrane region" description="Helical" evidence="1">
    <location>
        <begin position="181"/>
        <end position="197"/>
    </location>
</feature>
<accession>A0A173TSE0</accession>
<dbReference type="RefSeq" id="WP_055194170.1">
    <property type="nucleotide sequence ID" value="NZ_CABIYH010000011.1"/>
</dbReference>
<feature type="transmembrane region" description="Helical" evidence="1">
    <location>
        <begin position="159"/>
        <end position="176"/>
    </location>
</feature>
<evidence type="ECO:0000313" key="2">
    <source>
        <dbReference type="EMBL" id="CUN05116.1"/>
    </source>
</evidence>
<protein>
    <recommendedName>
        <fullName evidence="4">Polysaccharide polymerase</fullName>
    </recommendedName>
</protein>
<evidence type="ECO:0008006" key="4">
    <source>
        <dbReference type="Google" id="ProtNLM"/>
    </source>
</evidence>
<feature type="transmembrane region" description="Helical" evidence="1">
    <location>
        <begin position="334"/>
        <end position="367"/>
    </location>
</feature>
<keyword evidence="1" id="KW-0812">Transmembrane</keyword>
<keyword evidence="1" id="KW-0472">Membrane</keyword>
<proteinExistence type="predicted"/>
<dbReference type="AlphaFoldDB" id="A0A173TSE0"/>
<dbReference type="PaxDb" id="166486-ERS852572_01689"/>
<feature type="transmembrane region" description="Helical" evidence="1">
    <location>
        <begin position="298"/>
        <end position="322"/>
    </location>
</feature>
<feature type="transmembrane region" description="Helical" evidence="1">
    <location>
        <begin position="89"/>
        <end position="105"/>
    </location>
</feature>
<name>A0A173TSE0_9FIRM</name>
<dbReference type="EMBL" id="CYXZ01000011">
    <property type="protein sequence ID" value="CUN05116.1"/>
    <property type="molecule type" value="Genomic_DNA"/>
</dbReference>
<evidence type="ECO:0000256" key="1">
    <source>
        <dbReference type="SAM" id="Phobius"/>
    </source>
</evidence>
<dbReference type="OrthoDB" id="1995052at2"/>
<feature type="transmembrane region" description="Helical" evidence="1">
    <location>
        <begin position="227"/>
        <end position="247"/>
    </location>
</feature>
<gene>
    <name evidence="2" type="ORF">ERS852572_01689</name>
</gene>
<sequence length="389" mass="44888">MEQIRKWIRENDWKSMGIIAYYGYFAVNVLVKAFGYDSSDQIYKFFMLSGVILLGMKLVTTRYTLREIVVIALMLGAGLFIWVMTKKATILFLFLTIIGIKDVCFRKLIEISVWTRLFVAFIMVAGSAYGLFDIGYKTVPNAQYVEVPVYSLGFSEPNAAYMTIFLLLMLMLYYFYEKLNIWWFFGTCLTAFIFYKITFCRTGIIVFFFAWGIILFEKLVKNKKVKFIYALSIPVGAIFSFVMMILFNSDNDIMKTIDRYVSGRVYILGKYYHDQGLALLPRNQEYFYASYHGLIDNAYMYILLYCGWIFAIAFFAVLCVMLVRLYKAGGYKELVMLSVFALYGIMEQFVLNGFMNPFILLAGVLLYPTMLNEISDGGDNGKISNSSNS</sequence>
<feature type="transmembrane region" description="Helical" evidence="1">
    <location>
        <begin position="42"/>
        <end position="60"/>
    </location>
</feature>
<reference evidence="2 3" key="1">
    <citation type="submission" date="2015-09" db="EMBL/GenBank/DDBJ databases">
        <authorList>
            <consortium name="Pathogen Informatics"/>
        </authorList>
    </citation>
    <scope>NUCLEOTIDE SEQUENCE [LARGE SCALE GENOMIC DNA]</scope>
    <source>
        <strain evidence="2 3">2789STDY5834960</strain>
    </source>
</reference>
<dbReference type="Proteomes" id="UP000095350">
    <property type="component" value="Unassembled WGS sequence"/>
</dbReference>
<feature type="transmembrane region" description="Helical" evidence="1">
    <location>
        <begin position="67"/>
        <end position="83"/>
    </location>
</feature>
<dbReference type="STRING" id="166486.ERS852572_01689"/>
<feature type="transmembrane region" description="Helical" evidence="1">
    <location>
        <begin position="117"/>
        <end position="139"/>
    </location>
</feature>
<feature type="transmembrane region" description="Helical" evidence="1">
    <location>
        <begin position="16"/>
        <end position="36"/>
    </location>
</feature>
<evidence type="ECO:0000313" key="3">
    <source>
        <dbReference type="Proteomes" id="UP000095350"/>
    </source>
</evidence>
<feature type="transmembrane region" description="Helical" evidence="1">
    <location>
        <begin position="203"/>
        <end position="220"/>
    </location>
</feature>
<keyword evidence="1" id="KW-1133">Transmembrane helix</keyword>
<organism evidence="2 3">
    <name type="scientific">Roseburia intestinalis</name>
    <dbReference type="NCBI Taxonomy" id="166486"/>
    <lineage>
        <taxon>Bacteria</taxon>
        <taxon>Bacillati</taxon>
        <taxon>Bacillota</taxon>
        <taxon>Clostridia</taxon>
        <taxon>Lachnospirales</taxon>
        <taxon>Lachnospiraceae</taxon>
        <taxon>Roseburia</taxon>
    </lineage>
</organism>